<evidence type="ECO:0000256" key="2">
    <source>
        <dbReference type="ARBA" id="ARBA00011900"/>
    </source>
</evidence>
<comment type="catalytic activity">
    <reaction evidence="6">
        <text>a 2'-deoxyadenosine in DNA + S-adenosyl-L-methionine = an N(6)-methyl-2'-deoxyadenosine in DNA + S-adenosyl-L-homocysteine + H(+)</text>
        <dbReference type="Rhea" id="RHEA:15197"/>
        <dbReference type="Rhea" id="RHEA-COMP:12418"/>
        <dbReference type="Rhea" id="RHEA-COMP:12419"/>
        <dbReference type="ChEBI" id="CHEBI:15378"/>
        <dbReference type="ChEBI" id="CHEBI:57856"/>
        <dbReference type="ChEBI" id="CHEBI:59789"/>
        <dbReference type="ChEBI" id="CHEBI:90615"/>
        <dbReference type="ChEBI" id="CHEBI:90616"/>
        <dbReference type="EC" id="2.1.1.72"/>
    </reaction>
</comment>
<dbReference type="GO" id="GO:0005737">
    <property type="term" value="C:cytoplasm"/>
    <property type="evidence" value="ECO:0007669"/>
    <property type="project" value="TreeGrafter"/>
</dbReference>
<dbReference type="GO" id="GO:0008170">
    <property type="term" value="F:N-methyltransferase activity"/>
    <property type="evidence" value="ECO:0007669"/>
    <property type="project" value="InterPro"/>
</dbReference>
<proteinExistence type="inferred from homology"/>
<reference evidence="9" key="1">
    <citation type="submission" date="2016-11" db="EMBL/GenBank/DDBJ databases">
        <authorList>
            <person name="Varghese N."/>
            <person name="Submissions S."/>
        </authorList>
    </citation>
    <scope>NUCLEOTIDE SEQUENCE [LARGE SCALE GENOMIC DNA]</scope>
    <source>
        <strain evidence="9">UWOS</strain>
    </source>
</reference>
<dbReference type="GO" id="GO:0032259">
    <property type="term" value="P:methylation"/>
    <property type="evidence" value="ECO:0007669"/>
    <property type="project" value="UniProtKB-KW"/>
</dbReference>
<evidence type="ECO:0000313" key="8">
    <source>
        <dbReference type="EMBL" id="SHK53420.1"/>
    </source>
</evidence>
<dbReference type="InterPro" id="IPR029063">
    <property type="entry name" value="SAM-dependent_MTases_sf"/>
</dbReference>
<evidence type="ECO:0000256" key="1">
    <source>
        <dbReference type="ARBA" id="ARBA00006594"/>
    </source>
</evidence>
<dbReference type="EMBL" id="FRAW01000009">
    <property type="protein sequence ID" value="SHK53420.1"/>
    <property type="molecule type" value="Genomic_DNA"/>
</dbReference>
<dbReference type="GO" id="GO:0009007">
    <property type="term" value="F:site-specific DNA-methyltransferase (adenine-specific) activity"/>
    <property type="evidence" value="ECO:0007669"/>
    <property type="project" value="UniProtKB-EC"/>
</dbReference>
<evidence type="ECO:0000256" key="4">
    <source>
        <dbReference type="ARBA" id="ARBA00022679"/>
    </source>
</evidence>
<evidence type="ECO:0000256" key="6">
    <source>
        <dbReference type="ARBA" id="ARBA00047942"/>
    </source>
</evidence>
<dbReference type="InterPro" id="IPR002941">
    <property type="entry name" value="DNA_methylase_N4/N6"/>
</dbReference>
<keyword evidence="5" id="KW-0949">S-adenosyl-L-methionine</keyword>
<keyword evidence="3 8" id="KW-0489">Methyltransferase</keyword>
<dbReference type="PROSITE" id="PS00092">
    <property type="entry name" value="N6_MTASE"/>
    <property type="match status" value="1"/>
</dbReference>
<keyword evidence="9" id="KW-1185">Reference proteome</keyword>
<evidence type="ECO:0000313" key="9">
    <source>
        <dbReference type="Proteomes" id="UP000184275"/>
    </source>
</evidence>
<dbReference type="Gene3D" id="3.40.50.150">
    <property type="entry name" value="Vaccinia Virus protein VP39"/>
    <property type="match status" value="1"/>
</dbReference>
<feature type="domain" description="DNA methylase N-4/N-6" evidence="7">
    <location>
        <begin position="2"/>
        <end position="298"/>
    </location>
</feature>
<dbReference type="Pfam" id="PF01555">
    <property type="entry name" value="N6_N4_Mtase"/>
    <property type="match status" value="1"/>
</dbReference>
<organism evidence="8 9">
    <name type="scientific">Fibrobacter intestinalis</name>
    <dbReference type="NCBI Taxonomy" id="28122"/>
    <lineage>
        <taxon>Bacteria</taxon>
        <taxon>Pseudomonadati</taxon>
        <taxon>Fibrobacterota</taxon>
        <taxon>Fibrobacteria</taxon>
        <taxon>Fibrobacterales</taxon>
        <taxon>Fibrobacteraceae</taxon>
        <taxon>Fibrobacter</taxon>
    </lineage>
</organism>
<dbReference type="EC" id="2.1.1.72" evidence="2"/>
<comment type="similarity">
    <text evidence="1">Belongs to the N(4)/N(6)-methyltransferase family.</text>
</comment>
<evidence type="ECO:0000256" key="3">
    <source>
        <dbReference type="ARBA" id="ARBA00022603"/>
    </source>
</evidence>
<dbReference type="Proteomes" id="UP000184275">
    <property type="component" value="Unassembled WGS sequence"/>
</dbReference>
<dbReference type="InterPro" id="IPR002295">
    <property type="entry name" value="N4/N6-MTase_EcoPI_Mod-like"/>
</dbReference>
<dbReference type="SUPFAM" id="SSF53335">
    <property type="entry name" value="S-adenosyl-L-methionine-dependent methyltransferases"/>
    <property type="match status" value="1"/>
</dbReference>
<sequence>MIDLVYIDPPFATGGEFRTDGNGRVATISSSAEGIVAYSDKLKGEAFINFLRKRIAVIYDLLSDRGSFYLHIDYKIGHYVKVMLDCIFGIECFRNDITRIKCNPKNFARVGYGNIKDMILFYTKGKNPIWHEPRIPMSEEEIARLYSKVDKSGRRYTTVPIHAPGETREGLSSQKFKGILPPPGRHWRCSVEELEKLDNQGLIEWSSKGNPRKINYADEHLTKKLQDIWNFKDPVKPIYPTEKNHEMLNTIIKASSDENSIVMDCFAGSGGTLVEANLLNRQWIGIDQSEIAIKTIKKNLIENALLMDDDSYDFLNLIEPVKCISKKLKK</sequence>
<dbReference type="PANTHER" id="PTHR13370:SF3">
    <property type="entry name" value="TRNA (GUANINE(10)-N2)-METHYLTRANSFERASE HOMOLOG"/>
    <property type="match status" value="1"/>
</dbReference>
<evidence type="ECO:0000259" key="7">
    <source>
        <dbReference type="Pfam" id="PF01555"/>
    </source>
</evidence>
<dbReference type="GO" id="GO:0003677">
    <property type="term" value="F:DNA binding"/>
    <property type="evidence" value="ECO:0007669"/>
    <property type="project" value="InterPro"/>
</dbReference>
<name>A0A1M6T8Y4_9BACT</name>
<keyword evidence="4 8" id="KW-0808">Transferase</keyword>
<accession>A0A1M6T8Y4</accession>
<dbReference type="AlphaFoldDB" id="A0A1M6T8Y4"/>
<dbReference type="PRINTS" id="PR00506">
    <property type="entry name" value="D21N6MTFRASE"/>
</dbReference>
<evidence type="ECO:0000256" key="5">
    <source>
        <dbReference type="ARBA" id="ARBA00022691"/>
    </source>
</evidence>
<gene>
    <name evidence="8" type="ORF">SAMN05720469_10928</name>
</gene>
<dbReference type="PANTHER" id="PTHR13370">
    <property type="entry name" value="RNA METHYLASE-RELATED"/>
    <property type="match status" value="1"/>
</dbReference>
<protein>
    <recommendedName>
        <fullName evidence="2">site-specific DNA-methyltransferase (adenine-specific)</fullName>
        <ecNumber evidence="2">2.1.1.72</ecNumber>
    </recommendedName>
</protein>
<dbReference type="InterPro" id="IPR002052">
    <property type="entry name" value="DNA_methylase_N6_adenine_CS"/>
</dbReference>